<dbReference type="Proteomes" id="UP000541426">
    <property type="component" value="Unassembled WGS sequence"/>
</dbReference>
<dbReference type="RefSeq" id="WP_183963540.1">
    <property type="nucleotide sequence ID" value="NZ_BAABBZ010000014.1"/>
</dbReference>
<reference evidence="1 2" key="1">
    <citation type="submission" date="2020-08" db="EMBL/GenBank/DDBJ databases">
        <title>Genomic Encyclopedia of Type Strains, Phase IV (KMG-IV): sequencing the most valuable type-strain genomes for metagenomic binning, comparative biology and taxonomic classification.</title>
        <authorList>
            <person name="Goeker M."/>
        </authorList>
    </citation>
    <scope>NUCLEOTIDE SEQUENCE [LARGE SCALE GENOMIC DNA]</scope>
    <source>
        <strain evidence="1 2">DSM 102235</strain>
    </source>
</reference>
<accession>A0A7W6DT22</accession>
<protein>
    <submittedName>
        <fullName evidence="1">Uncharacterized protein</fullName>
    </submittedName>
</protein>
<evidence type="ECO:0000313" key="2">
    <source>
        <dbReference type="Proteomes" id="UP000541426"/>
    </source>
</evidence>
<gene>
    <name evidence="1" type="ORF">GGQ68_001020</name>
</gene>
<sequence>MTRSPVTFEGQLCRAWNAGKPTRAQSYVPPFYDALDFDSYRLMGRARTARAFVTYPDHYALLAAILGEVRAGCGPEIDEILINSRMPSVVRLPADFFGTNVLFLNDPEDEAVRLAKTGVQVLVIRERFVRHTVEAADNGLSLLWWNAPEDGTEAMQRLATRLRGLGIAPAAKAAA</sequence>
<dbReference type="EMBL" id="JACIEJ010000002">
    <property type="protein sequence ID" value="MBB3984704.1"/>
    <property type="molecule type" value="Genomic_DNA"/>
</dbReference>
<organism evidence="1 2">
    <name type="scientific">Sagittula marina</name>
    <dbReference type="NCBI Taxonomy" id="943940"/>
    <lineage>
        <taxon>Bacteria</taxon>
        <taxon>Pseudomonadati</taxon>
        <taxon>Pseudomonadota</taxon>
        <taxon>Alphaproteobacteria</taxon>
        <taxon>Rhodobacterales</taxon>
        <taxon>Roseobacteraceae</taxon>
        <taxon>Sagittula</taxon>
    </lineage>
</organism>
<keyword evidence="2" id="KW-1185">Reference proteome</keyword>
<name>A0A7W6DT22_9RHOB</name>
<proteinExistence type="predicted"/>
<dbReference type="AlphaFoldDB" id="A0A7W6DT22"/>
<comment type="caution">
    <text evidence="1">The sequence shown here is derived from an EMBL/GenBank/DDBJ whole genome shotgun (WGS) entry which is preliminary data.</text>
</comment>
<evidence type="ECO:0000313" key="1">
    <source>
        <dbReference type="EMBL" id="MBB3984704.1"/>
    </source>
</evidence>